<dbReference type="InterPro" id="IPR001753">
    <property type="entry name" value="Enoyl-CoA_hydra/iso"/>
</dbReference>
<dbReference type="eggNOG" id="COG1024">
    <property type="taxonomic scope" value="Bacteria"/>
</dbReference>
<dbReference type="InterPro" id="IPR029045">
    <property type="entry name" value="ClpP/crotonase-like_dom_sf"/>
</dbReference>
<dbReference type="AlphaFoldDB" id="E6SCL2"/>
<dbReference type="InterPro" id="IPR018376">
    <property type="entry name" value="Enoyl-CoA_hyd/isom_CS"/>
</dbReference>
<dbReference type="OrthoDB" id="8452484at2"/>
<sequence length="285" mass="30527">MSDARTQDGGSLAFETLEVDTDGPIGRIRLNRPDQRNAISRTMLGEIVEATRQISAAANVRAVVLEARGPAFCAGVDLADFESFMGSPGSVDSLLKGADNAITMAALGREAANALSALRQVTVAKVHGYAVGAGAVLALSADLRVLSEDAYYWIPEVELGTPLVWGAIPRLVAEIGPARTKDLVTTCRRVPAEEALRLGLASRVVPSEELDSTTEQIAQALAGRARYAIEATKGHVDAVARAMVMGDTTYADRYLQAASWLDREVRERAEQYLTTFHAGNRSETR</sequence>
<dbReference type="EMBL" id="CP002343">
    <property type="protein sequence ID" value="ADU49616.1"/>
    <property type="molecule type" value="Genomic_DNA"/>
</dbReference>
<dbReference type="Gene3D" id="3.90.226.10">
    <property type="entry name" value="2-enoyl-CoA Hydratase, Chain A, domain 1"/>
    <property type="match status" value="1"/>
</dbReference>
<dbReference type="GO" id="GO:0003824">
    <property type="term" value="F:catalytic activity"/>
    <property type="evidence" value="ECO:0007669"/>
    <property type="project" value="InterPro"/>
</dbReference>
<accession>E6SCL2</accession>
<dbReference type="Proteomes" id="UP000008914">
    <property type="component" value="Chromosome"/>
</dbReference>
<dbReference type="SUPFAM" id="SSF52096">
    <property type="entry name" value="ClpP/crotonase"/>
    <property type="match status" value="1"/>
</dbReference>
<keyword evidence="4" id="KW-1185">Reference proteome</keyword>
<dbReference type="PANTHER" id="PTHR43802">
    <property type="entry name" value="ENOYL-COA HYDRATASE"/>
    <property type="match status" value="1"/>
</dbReference>
<evidence type="ECO:0000313" key="3">
    <source>
        <dbReference type="EMBL" id="ADU49616.1"/>
    </source>
</evidence>
<evidence type="ECO:0000313" key="4">
    <source>
        <dbReference type="Proteomes" id="UP000008914"/>
    </source>
</evidence>
<protein>
    <submittedName>
        <fullName evidence="3">Enoyl-CoA hydratase/isomerase</fullName>
    </submittedName>
</protein>
<dbReference type="RefSeq" id="WP_013493928.1">
    <property type="nucleotide sequence ID" value="NC_014830.1"/>
</dbReference>
<comment type="similarity">
    <text evidence="1 2">Belongs to the enoyl-CoA hydratase/isomerase family.</text>
</comment>
<dbReference type="Pfam" id="PF00378">
    <property type="entry name" value="ECH_1"/>
    <property type="match status" value="1"/>
</dbReference>
<dbReference type="KEGG" id="ica:Intca_3131"/>
<dbReference type="PANTHER" id="PTHR43802:SF1">
    <property type="entry name" value="IP11341P-RELATED"/>
    <property type="match status" value="1"/>
</dbReference>
<name>E6SCL2_INTC7</name>
<proteinExistence type="inferred from homology"/>
<evidence type="ECO:0000256" key="2">
    <source>
        <dbReference type="RuleBase" id="RU003707"/>
    </source>
</evidence>
<dbReference type="CDD" id="cd06558">
    <property type="entry name" value="crotonase-like"/>
    <property type="match status" value="1"/>
</dbReference>
<dbReference type="PROSITE" id="PS00166">
    <property type="entry name" value="ENOYL_COA_HYDRATASE"/>
    <property type="match status" value="1"/>
</dbReference>
<evidence type="ECO:0000256" key="1">
    <source>
        <dbReference type="ARBA" id="ARBA00005254"/>
    </source>
</evidence>
<gene>
    <name evidence="3" type="ordered locus">Intca_3131</name>
</gene>
<reference evidence="3 4" key="1">
    <citation type="journal article" date="2010" name="Stand. Genomic Sci.">
        <title>Complete genome sequence of Intrasporangium calvum type strain (7 KIP).</title>
        <authorList>
            <person name="Del Rio T.G."/>
            <person name="Chertkov O."/>
            <person name="Yasawong M."/>
            <person name="Lucas S."/>
            <person name="Deshpande S."/>
            <person name="Cheng J.F."/>
            <person name="Detter C."/>
            <person name="Tapia R."/>
            <person name="Han C."/>
            <person name="Goodwin L."/>
            <person name="Pitluck S."/>
            <person name="Liolios K."/>
            <person name="Ivanova N."/>
            <person name="Mavromatis K."/>
            <person name="Pati A."/>
            <person name="Chen A."/>
            <person name="Palaniappan K."/>
            <person name="Land M."/>
            <person name="Hauser L."/>
            <person name="Chang Y.J."/>
            <person name="Jeffries C.D."/>
            <person name="Rohde M."/>
            <person name="Pukall R."/>
            <person name="Sikorski J."/>
            <person name="Goker M."/>
            <person name="Woyke T."/>
            <person name="Bristow J."/>
            <person name="Eisen J.A."/>
            <person name="Markowitz V."/>
            <person name="Hugenholtz P."/>
            <person name="Kyrpides N.C."/>
            <person name="Klenk H.P."/>
            <person name="Lapidus A."/>
        </authorList>
    </citation>
    <scope>NUCLEOTIDE SEQUENCE [LARGE SCALE GENOMIC DNA]</scope>
    <source>
        <strain evidence="4">ATCC 23552 / DSM 43043 / JCM 3097 / NBRC 12989 / 7 KIP</strain>
    </source>
</reference>
<dbReference type="HOGENOM" id="CLU_009834_7_0_11"/>
<organism evidence="3 4">
    <name type="scientific">Intrasporangium calvum (strain ATCC 23552 / DSM 43043 / JCM 3097 / NBRC 12989 / NCIMB 10167 / NRRL B-3866 / 7 KIP)</name>
    <dbReference type="NCBI Taxonomy" id="710696"/>
    <lineage>
        <taxon>Bacteria</taxon>
        <taxon>Bacillati</taxon>
        <taxon>Actinomycetota</taxon>
        <taxon>Actinomycetes</taxon>
        <taxon>Micrococcales</taxon>
        <taxon>Intrasporangiaceae</taxon>
        <taxon>Intrasporangium</taxon>
    </lineage>
</organism>
<dbReference type="STRING" id="710696.Intca_3131"/>